<evidence type="ECO:0000313" key="13">
    <source>
        <dbReference type="RefSeq" id="XP_029642125.1"/>
    </source>
</evidence>
<dbReference type="Proteomes" id="UP000515154">
    <property type="component" value="Linkage group LG10"/>
</dbReference>
<evidence type="ECO:0000259" key="10">
    <source>
        <dbReference type="PROSITE" id="PS50055"/>
    </source>
</evidence>
<dbReference type="RefSeq" id="XP_029642125.1">
    <property type="nucleotide sequence ID" value="XM_029786265.2"/>
</dbReference>
<name>A0A6P7SV08_9MOLL</name>
<keyword evidence="3" id="KW-0479">Metal-binding</keyword>
<keyword evidence="4" id="KW-0378">Hydrolase</keyword>
<dbReference type="InterPro" id="IPR000387">
    <property type="entry name" value="Tyr_Pase_dom"/>
</dbReference>
<dbReference type="GO" id="GO:0004725">
    <property type="term" value="F:protein tyrosine phosphatase activity"/>
    <property type="evidence" value="ECO:0007669"/>
    <property type="project" value="InterPro"/>
</dbReference>
<keyword evidence="8" id="KW-0472">Membrane</keyword>
<dbReference type="SMART" id="SM00194">
    <property type="entry name" value="PTPc"/>
    <property type="match status" value="1"/>
</dbReference>
<accession>A0A6P7SV08</accession>
<keyword evidence="8" id="KW-1133">Transmembrane helix</keyword>
<evidence type="ECO:0000256" key="6">
    <source>
        <dbReference type="ARBA" id="ARBA00022912"/>
    </source>
</evidence>
<reference evidence="13" key="1">
    <citation type="submission" date="2025-08" db="UniProtKB">
        <authorList>
            <consortium name="RefSeq"/>
        </authorList>
    </citation>
    <scope>IDENTIFICATION</scope>
</reference>
<gene>
    <name evidence="13" type="primary">LOC115216725</name>
</gene>
<dbReference type="InterPro" id="IPR006585">
    <property type="entry name" value="FTP1"/>
</dbReference>
<dbReference type="KEGG" id="osn:115216725"/>
<dbReference type="Gene3D" id="2.170.300.10">
    <property type="entry name" value="Tie2 ligand-binding domain superfamily"/>
    <property type="match status" value="1"/>
</dbReference>
<dbReference type="Pfam" id="PF00102">
    <property type="entry name" value="Y_phosphatase"/>
    <property type="match status" value="2"/>
</dbReference>
<feature type="chain" id="PRO_5028265047" description="protein-tyrosine-phosphatase" evidence="9">
    <location>
        <begin position="26"/>
        <end position="1048"/>
    </location>
</feature>
<evidence type="ECO:0000256" key="5">
    <source>
        <dbReference type="ARBA" id="ARBA00022837"/>
    </source>
</evidence>
<evidence type="ECO:0000313" key="12">
    <source>
        <dbReference type="Proteomes" id="UP000515154"/>
    </source>
</evidence>
<dbReference type="SMART" id="SM00607">
    <property type="entry name" value="FTP"/>
    <property type="match status" value="1"/>
</dbReference>
<dbReference type="PROSITE" id="PS50056">
    <property type="entry name" value="TYR_PHOSPHATASE_2"/>
    <property type="match status" value="1"/>
</dbReference>
<feature type="domain" description="Tyrosine specific protein phosphatases" evidence="11">
    <location>
        <begin position="953"/>
        <end position="1027"/>
    </location>
</feature>
<evidence type="ECO:0000256" key="3">
    <source>
        <dbReference type="ARBA" id="ARBA00022723"/>
    </source>
</evidence>
<evidence type="ECO:0000256" key="9">
    <source>
        <dbReference type="SAM" id="SignalP"/>
    </source>
</evidence>
<keyword evidence="5" id="KW-0106">Calcium</keyword>
<keyword evidence="9" id="KW-0732">Signal</keyword>
<dbReference type="Gene3D" id="3.90.190.10">
    <property type="entry name" value="Protein tyrosine phosphatase superfamily"/>
    <property type="match status" value="2"/>
</dbReference>
<dbReference type="InterPro" id="IPR008979">
    <property type="entry name" value="Galactose-bd-like_sf"/>
</dbReference>
<sequence>MKIASVSMVSLFIFGLFNFISLTHSKKCIRKNGDCVAADVHHCKTACSVIPENCNKGIDRFGKGKKHQCHCKQLRFCNVTNNGHCNGKGCIFGYEGPNCQKRLYHEFLKSQTGMVMFDVNANNTCRNITGRNQSIQFNHVYRIHQIRLHGRISDTITNIFGSDNQTLECKPTKRVATELLCSGDITTNKIQIMANNSCIDNIKLFGCSPGWFGEECTQECHCQNGSDCHQLTGVCQNGCENGRHGENCQNINYVNVALGRPASQSSTKKKRYIFKGKICRDRKTSMNASSVVDGNNLIFERMCSSTEWEKNPFWKVKLDKNYTISQLRIFTDNLYQLTVYIGNNTKPCFQRPKNHKELSLDVMCREPQIGDSVTIAINAGSAILSLCEVEVLQCLPGFYGNLCHSRCNCQQKECDQITGLCIYDACQAQLAESFLQADSLIVVCVILLVICLVMIYKYCKIKKYTACKKRLSEVTLVSSVPDSIPFDESVYIQPIATELNKQNILIYVQQKKRKLEPFSKDFSDLPCNLLYPCTEAIKPENKDKNRFQCLLPYDHSRVVLQPDATFSSDYINASYIHDKKYISTQVPTKKTMVDFWRMIWQQNCSVIVLLTNNEQPDYVQHLPEVNATLHFGLISVQGVLLMSHKYYTVSKYVIFDPKSKPFVSRTITQYNFTAWPEGMIPAKPEYILNFRQKVNSCSDLKYPIVVQSKTGAGSTGAYICLDILLEKLEQNKALNTAYSIRSLYNERCLIFTKRAQLEFVYDVITESMMTSGCNINFNDLKSEIERISVKDEITCWSIADRQFMDILQPVCQGNSVHSDLLEELYSDERNMSTTNFEISLIEGYEEDKFILAISPDREEMPEFWNIITKEKCLTIVTFRDLTNENTSYLPTAIGQSLNFGQFNLELINFMDKELFQCNVLRVSYTKEESYYYTIVNHYDVTFWKDKTRLPPFETMLSLVNIVSHQNSEKMPIAVHNRCGYFESGLFCAIYSTINMVKAEESCINIARLLRQMKKSQPLILTDPTLYTYCLNVVKASLGNESHYAEVKK</sequence>
<dbReference type="SUPFAM" id="SSF52799">
    <property type="entry name" value="(Phosphotyrosine protein) phosphatases II"/>
    <property type="match status" value="2"/>
</dbReference>
<evidence type="ECO:0000259" key="11">
    <source>
        <dbReference type="PROSITE" id="PS50056"/>
    </source>
</evidence>
<dbReference type="SUPFAM" id="SSF49785">
    <property type="entry name" value="Galactose-binding domain-like"/>
    <property type="match status" value="1"/>
</dbReference>
<keyword evidence="6" id="KW-0904">Protein phosphatase</keyword>
<dbReference type="SMART" id="SM00404">
    <property type="entry name" value="PTPc_motif"/>
    <property type="match status" value="2"/>
</dbReference>
<dbReference type="PROSITE" id="PS50055">
    <property type="entry name" value="TYR_PHOSPHATASE_PTP"/>
    <property type="match status" value="2"/>
</dbReference>
<keyword evidence="12" id="KW-1185">Reference proteome</keyword>
<dbReference type="EC" id="3.1.3.48" evidence="2"/>
<feature type="domain" description="Tyrosine-protein phosphatase" evidence="10">
    <location>
        <begin position="822"/>
        <end position="1036"/>
    </location>
</feature>
<proteinExistence type="inferred from homology"/>
<dbReference type="InterPro" id="IPR000242">
    <property type="entry name" value="PTP_cat"/>
</dbReference>
<comment type="similarity">
    <text evidence="1">Belongs to the protein-tyrosine phosphatase family.</text>
</comment>
<evidence type="ECO:0000256" key="7">
    <source>
        <dbReference type="ARBA" id="ARBA00023157"/>
    </source>
</evidence>
<evidence type="ECO:0000256" key="2">
    <source>
        <dbReference type="ARBA" id="ARBA00013064"/>
    </source>
</evidence>
<dbReference type="AlphaFoldDB" id="A0A6P7SV08"/>
<dbReference type="Gene3D" id="2.60.120.260">
    <property type="entry name" value="Galactose-binding domain-like"/>
    <property type="match status" value="1"/>
</dbReference>
<evidence type="ECO:0000256" key="4">
    <source>
        <dbReference type="ARBA" id="ARBA00022801"/>
    </source>
</evidence>
<dbReference type="InterPro" id="IPR003595">
    <property type="entry name" value="Tyr_Pase_cat"/>
</dbReference>
<organism evidence="12 13">
    <name type="scientific">Octopus sinensis</name>
    <name type="common">East Asian common octopus</name>
    <dbReference type="NCBI Taxonomy" id="2607531"/>
    <lineage>
        <taxon>Eukaryota</taxon>
        <taxon>Metazoa</taxon>
        <taxon>Spiralia</taxon>
        <taxon>Lophotrochozoa</taxon>
        <taxon>Mollusca</taxon>
        <taxon>Cephalopoda</taxon>
        <taxon>Coleoidea</taxon>
        <taxon>Octopodiformes</taxon>
        <taxon>Octopoda</taxon>
        <taxon>Incirrata</taxon>
        <taxon>Octopodidae</taxon>
        <taxon>Octopus</taxon>
    </lineage>
</organism>
<dbReference type="GO" id="GO:0046872">
    <property type="term" value="F:metal ion binding"/>
    <property type="evidence" value="ECO:0007669"/>
    <property type="project" value="UniProtKB-KW"/>
</dbReference>
<dbReference type="PANTHER" id="PTHR19134">
    <property type="entry name" value="RECEPTOR-TYPE TYROSINE-PROTEIN PHOSPHATASE"/>
    <property type="match status" value="1"/>
</dbReference>
<dbReference type="InterPro" id="IPR050348">
    <property type="entry name" value="Protein-Tyr_Phosphatase"/>
</dbReference>
<evidence type="ECO:0000256" key="8">
    <source>
        <dbReference type="SAM" id="Phobius"/>
    </source>
</evidence>
<feature type="signal peptide" evidence="9">
    <location>
        <begin position="1"/>
        <end position="25"/>
    </location>
</feature>
<dbReference type="PANTHER" id="PTHR19134:SF562">
    <property type="entry name" value="PROTEIN-TYROSINE-PHOSPHATASE"/>
    <property type="match status" value="1"/>
</dbReference>
<evidence type="ECO:0000256" key="1">
    <source>
        <dbReference type="ARBA" id="ARBA00009580"/>
    </source>
</evidence>
<protein>
    <recommendedName>
        <fullName evidence="2">protein-tyrosine-phosphatase</fullName>
        <ecNumber evidence="2">3.1.3.48</ecNumber>
    </recommendedName>
</protein>
<keyword evidence="8" id="KW-0812">Transmembrane</keyword>
<feature type="domain" description="Tyrosine-protein phosphatase" evidence="10">
    <location>
        <begin position="518"/>
        <end position="767"/>
    </location>
</feature>
<dbReference type="InterPro" id="IPR029021">
    <property type="entry name" value="Prot-tyrosine_phosphatase-like"/>
</dbReference>
<keyword evidence="7" id="KW-1015">Disulfide bond</keyword>
<feature type="transmembrane region" description="Helical" evidence="8">
    <location>
        <begin position="440"/>
        <end position="459"/>
    </location>
</feature>
<dbReference type="PRINTS" id="PR00700">
    <property type="entry name" value="PRTYPHPHTASE"/>
</dbReference>